<comment type="caution">
    <text evidence="2">The sequence shown here is derived from an EMBL/GenBank/DDBJ whole genome shotgun (WGS) entry which is preliminary data.</text>
</comment>
<sequence length="997" mass="102923">MDRMSPPMEPAAAHAPSPAPAPAAAAHPAPAAVARGSPAPVRAAAAAAAAADPFGDSFVPSPLLSRRGRTTSSGGSGSGGVPVAIAPPPALAKSRHSSSGSGRGAGTPQPPPSVPSATGTPAHAPVGHTEPDPAPAVDPFDLFTDLDPLGSGKAKPYVDKKDFFSDLKKPKPRLDGLAGEVAPVPPAPAPGPQGRRPLDKQTLMELYESEERRKAENSFGDDFATAVNGNSQGFESSFAESGDHSSTIPAAPVAAAAAQPPAASAVTFSTDFSVFDFDSLRTEAAAAAGGEPEPVRADSPPAFSPPPVPLPPPPGRPRTAASRSGSSSPALLRRGYLKQTSNGSDTTLSEPEPAEPAPEPPPRPALVQPPPLPPKKAPQHVVMKPPPRPPHTEARWDVAPPGSVPPPVAQDAGAAGSPPLPVPARRPRVSREHPDLTRASSLGGAAVHRKAARETASLGFSSLPPLVGETGEAPHPAPPPVNRHTKDRGRSGAPAPAPGPAADEPPAAADTLPQQLQSTSLVDLAAKLHISVKRLGQMSVMELAAHMAATGTAPTLESAAPPVEPPPPPPAEEESQEESPSEEFKSLSPISSPEVSIYKSPQLHRRDLERGAAVRSPAAPLRPADALSAVSPAATPSPVPPLLETVDEDVFARFDAKFPRSPVDTPNSPDDFHCEFPEPSAGPGYTSPAPAPAPPAAPPPEPEDKYAVFRELEAELTGERHLASAGSAPASDDSEAEPDTLGADPWSAGPSPALSTHKHTFDDDFGASGEPAAADFARFDCEFGATAASSSSAEWPQEEAPAPALAWERPRPGGGSGRSVGSSAGWPRPRAESVQSTQSVQSGPGSETSWEQPARPDPDPGVFNAAAWGRLSGDGDRFEPPPAARRSAPLHTQHSQFDDDFVTATEERGSLADEVSFEERRRSPAVVDDPFTSTDPWATTSEAPAPAAAPFPAPAVDPFADDEFFQSPEGIQSDPFKQDPFERSWASEFNATHAHQQ</sequence>
<feature type="compositionally biased region" description="Acidic residues" evidence="1">
    <location>
        <begin position="571"/>
        <end position="581"/>
    </location>
</feature>
<protein>
    <submittedName>
        <fullName evidence="2">Uncharacterized protein</fullName>
    </submittedName>
</protein>
<feature type="compositionally biased region" description="Low complexity" evidence="1">
    <location>
        <begin position="500"/>
        <end position="510"/>
    </location>
</feature>
<accession>A0A6A4WFN5</accession>
<feature type="compositionally biased region" description="Low complexity" evidence="1">
    <location>
        <begin position="10"/>
        <end position="58"/>
    </location>
</feature>
<feature type="region of interest" description="Disordered" evidence="1">
    <location>
        <begin position="657"/>
        <end position="771"/>
    </location>
</feature>
<feature type="compositionally biased region" description="Basic and acidic residues" evidence="1">
    <location>
        <begin position="156"/>
        <end position="174"/>
    </location>
</feature>
<name>A0A6A4WFN5_AMPAM</name>
<feature type="compositionally biased region" description="Pro residues" evidence="1">
    <location>
        <begin position="302"/>
        <end position="316"/>
    </location>
</feature>
<feature type="region of interest" description="Disordered" evidence="1">
    <location>
        <begin position="785"/>
        <end position="997"/>
    </location>
</feature>
<feature type="compositionally biased region" description="Polar residues" evidence="1">
    <location>
        <begin position="833"/>
        <end position="851"/>
    </location>
</feature>
<feature type="region of interest" description="Disordered" evidence="1">
    <location>
        <begin position="1"/>
        <end position="198"/>
    </location>
</feature>
<organism evidence="2 3">
    <name type="scientific">Amphibalanus amphitrite</name>
    <name type="common">Striped barnacle</name>
    <name type="synonym">Balanus amphitrite</name>
    <dbReference type="NCBI Taxonomy" id="1232801"/>
    <lineage>
        <taxon>Eukaryota</taxon>
        <taxon>Metazoa</taxon>
        <taxon>Ecdysozoa</taxon>
        <taxon>Arthropoda</taxon>
        <taxon>Crustacea</taxon>
        <taxon>Multicrustacea</taxon>
        <taxon>Cirripedia</taxon>
        <taxon>Thoracica</taxon>
        <taxon>Thoracicalcarea</taxon>
        <taxon>Balanomorpha</taxon>
        <taxon>Balanoidea</taxon>
        <taxon>Balanidae</taxon>
        <taxon>Amphibalaninae</taxon>
        <taxon>Amphibalanus</taxon>
    </lineage>
</organism>
<feature type="compositionally biased region" description="Basic and acidic residues" evidence="1">
    <location>
        <begin position="702"/>
        <end position="722"/>
    </location>
</feature>
<feature type="compositionally biased region" description="Pro residues" evidence="1">
    <location>
        <begin position="689"/>
        <end position="700"/>
    </location>
</feature>
<feature type="compositionally biased region" description="Polar residues" evidence="1">
    <location>
        <begin position="987"/>
        <end position="997"/>
    </location>
</feature>
<feature type="compositionally biased region" description="Low complexity" evidence="1">
    <location>
        <begin position="284"/>
        <end position="301"/>
    </location>
</feature>
<keyword evidence="3" id="KW-1185">Reference proteome</keyword>
<feature type="compositionally biased region" description="Polar residues" evidence="1">
    <location>
        <begin position="338"/>
        <end position="349"/>
    </location>
</feature>
<evidence type="ECO:0000313" key="3">
    <source>
        <dbReference type="Proteomes" id="UP000440578"/>
    </source>
</evidence>
<reference evidence="2 3" key="1">
    <citation type="submission" date="2019-07" db="EMBL/GenBank/DDBJ databases">
        <title>Draft genome assembly of a fouling barnacle, Amphibalanus amphitrite (Darwin, 1854): The first reference genome for Thecostraca.</title>
        <authorList>
            <person name="Kim W."/>
        </authorList>
    </citation>
    <scope>NUCLEOTIDE SEQUENCE [LARGE SCALE GENOMIC DNA]</scope>
    <source>
        <strain evidence="2">SNU_AA5</strain>
        <tissue evidence="2">Soma without cirri and trophi</tissue>
    </source>
</reference>
<feature type="region of interest" description="Disordered" evidence="1">
    <location>
        <begin position="551"/>
        <end position="642"/>
    </location>
</feature>
<proteinExistence type="predicted"/>
<evidence type="ECO:0000313" key="2">
    <source>
        <dbReference type="EMBL" id="KAF0300781.1"/>
    </source>
</evidence>
<feature type="compositionally biased region" description="Polar residues" evidence="1">
    <location>
        <begin position="227"/>
        <end position="247"/>
    </location>
</feature>
<feature type="compositionally biased region" description="Low complexity" evidence="1">
    <location>
        <begin position="787"/>
        <end position="807"/>
    </location>
</feature>
<feature type="compositionally biased region" description="Polar residues" evidence="1">
    <location>
        <begin position="931"/>
        <end position="942"/>
    </location>
</feature>
<feature type="region of interest" description="Disordered" evidence="1">
    <location>
        <begin position="210"/>
        <end position="247"/>
    </location>
</feature>
<feature type="compositionally biased region" description="Pro residues" evidence="1">
    <location>
        <begin position="354"/>
        <end position="376"/>
    </location>
</feature>
<dbReference type="EMBL" id="VIIS01001234">
    <property type="protein sequence ID" value="KAF0300781.1"/>
    <property type="molecule type" value="Genomic_DNA"/>
</dbReference>
<gene>
    <name evidence="2" type="ORF">FJT64_026780</name>
</gene>
<feature type="compositionally biased region" description="Basic and acidic residues" evidence="1">
    <location>
        <begin position="905"/>
        <end position="922"/>
    </location>
</feature>
<dbReference type="AlphaFoldDB" id="A0A6A4WFN5"/>
<evidence type="ECO:0000256" key="1">
    <source>
        <dbReference type="SAM" id="MobiDB-lite"/>
    </source>
</evidence>
<dbReference type="Proteomes" id="UP000440578">
    <property type="component" value="Unassembled WGS sequence"/>
</dbReference>
<feature type="region of interest" description="Disordered" evidence="1">
    <location>
        <begin position="284"/>
        <end position="515"/>
    </location>
</feature>
<dbReference type="OrthoDB" id="10069833at2759"/>
<feature type="compositionally biased region" description="Low complexity" evidence="1">
    <location>
        <begin position="138"/>
        <end position="149"/>
    </location>
</feature>